<dbReference type="InterPro" id="IPR011011">
    <property type="entry name" value="Znf_FYVE_PHD"/>
</dbReference>
<dbReference type="PANTHER" id="PTHR12628">
    <property type="entry name" value="POLYCOMB-LIKE TRANSCRIPTION FACTOR"/>
    <property type="match status" value="1"/>
</dbReference>
<evidence type="ECO:0000256" key="9">
    <source>
        <dbReference type="ARBA" id="ARBA00023163"/>
    </source>
</evidence>
<keyword evidence="4 12" id="KW-0863">Zinc-finger</keyword>
<evidence type="ECO:0000256" key="1">
    <source>
        <dbReference type="ARBA" id="ARBA00004123"/>
    </source>
</evidence>
<evidence type="ECO:0000256" key="14">
    <source>
        <dbReference type="SAM" id="MobiDB-lite"/>
    </source>
</evidence>
<dbReference type="SMART" id="SM00389">
    <property type="entry name" value="HOX"/>
    <property type="match status" value="1"/>
</dbReference>
<dbReference type="PROSITE" id="PS01359">
    <property type="entry name" value="ZF_PHD_1"/>
    <property type="match status" value="1"/>
</dbReference>
<feature type="domain" description="PHD-type" evidence="15">
    <location>
        <begin position="221"/>
        <end position="278"/>
    </location>
</feature>
<dbReference type="InterPro" id="IPR009057">
    <property type="entry name" value="Homeodomain-like_sf"/>
</dbReference>
<dbReference type="AlphaFoldDB" id="A0A0A9GE96"/>
<keyword evidence="9" id="KW-0804">Transcription</keyword>
<proteinExistence type="inferred from homology"/>
<keyword evidence="10 11" id="KW-0539">Nucleus</keyword>
<dbReference type="SMART" id="SM00249">
    <property type="entry name" value="PHD"/>
    <property type="match status" value="1"/>
</dbReference>
<evidence type="ECO:0000259" key="16">
    <source>
        <dbReference type="PROSITE" id="PS50071"/>
    </source>
</evidence>
<comment type="subcellular location">
    <subcellularLocation>
        <location evidence="1 11 13">Nucleus</location>
    </subcellularLocation>
</comment>
<dbReference type="FunFam" id="3.30.40.10:FF:000650">
    <property type="entry name" value="Homeobox protein HAT3.1"/>
    <property type="match status" value="1"/>
</dbReference>
<dbReference type="InterPro" id="IPR001356">
    <property type="entry name" value="HD"/>
</dbReference>
<name>A0A0A9GE96_ARUDO</name>
<dbReference type="PANTHER" id="PTHR12628:SF19">
    <property type="entry name" value="HOMEOBOX PROTEIN HOX1A"/>
    <property type="match status" value="1"/>
</dbReference>
<dbReference type="CDD" id="cd00086">
    <property type="entry name" value="homeodomain"/>
    <property type="match status" value="1"/>
</dbReference>
<sequence>MEKSTVPCPVEGNGGIGNVASSSKNPETLEHQVMPATSQTVQNTMGIRKNYKKAANRGKKGSQVQIVTRNTQRSSGNNVRVLRSRSNSKTTPTEHIQTPLQPAAERRKRGRPSNTAERSKRGRPSNKNLTNEFSQIRKRVRYILNRMNYEQSLLEAYASEGWKNQSLDKIRPEKELERAKAEILRCKLRIREIFQNLDSLLSKGKIDESLFDSEGEISCEDIFCATCGSKNVTSGNDIILCDGACDRGFHQNCLNPPLLTKDIPMGDEGWLCPACDCKIDCIDVINELQGSDLSIGDSWEKVFPEAAALANGCKHDDAFDLPSDDSEDNDFDPNMSEEHVAGTEEGSSEEDEDGGSDSDGSNFMTSSDDSEPLMDKKKADDLGLPSEDSEDDDYDPAGPDSDKDIQKKQSSSDESDFTSNSDDFCAEIAKSGAHDEVSKPSSPNAKAGDTTLDMEGITDQANTEKSNLSSMETEMDQNVVLPVSGRRRAERLDYKKLYDEAYSNASSDSSDDEEWSGKSTPEKGNEEQGEADSSAGKVSRTNIVHHSKELTPVSTQKTLHPDSLHGSVDQKPVDLTSNGSNSTARKGQFGPIINQRLHEHFKTEQYPNRAVKESLAEELGLTFRQVSKWFESRRHLTKAVSAKKGIHLHHSTEEMNSPDIASTQGKELEGTVMDKPDGCGNNVANEEMMSANLNEGCKQESALKNGITRGQRVAVTPESNQGYATISGKGGSREEGSRKKHRKNASVSDVSGSKGDSAEDQIPGLDLEDKARKKAIQREMMKRKKGR</sequence>
<evidence type="ECO:0000256" key="8">
    <source>
        <dbReference type="ARBA" id="ARBA00023155"/>
    </source>
</evidence>
<evidence type="ECO:0000256" key="5">
    <source>
        <dbReference type="ARBA" id="ARBA00022833"/>
    </source>
</evidence>
<reference evidence="17" key="1">
    <citation type="submission" date="2014-09" db="EMBL/GenBank/DDBJ databases">
        <authorList>
            <person name="Magalhaes I.L.F."/>
            <person name="Oliveira U."/>
            <person name="Santos F.R."/>
            <person name="Vidigal T.H.D.A."/>
            <person name="Brescovit A.D."/>
            <person name="Santos A.J."/>
        </authorList>
    </citation>
    <scope>NUCLEOTIDE SEQUENCE</scope>
    <source>
        <tissue evidence="17">Shoot tissue taken approximately 20 cm above the soil surface</tissue>
    </source>
</reference>
<dbReference type="EMBL" id="GBRH01176142">
    <property type="protein sequence ID" value="JAE21754.1"/>
    <property type="molecule type" value="Transcribed_RNA"/>
</dbReference>
<evidence type="ECO:0000256" key="7">
    <source>
        <dbReference type="ARBA" id="ARBA00023125"/>
    </source>
</evidence>
<dbReference type="GO" id="GO:0045814">
    <property type="term" value="P:negative regulation of gene expression, epigenetic"/>
    <property type="evidence" value="ECO:0007669"/>
    <property type="project" value="TreeGrafter"/>
</dbReference>
<evidence type="ECO:0000256" key="6">
    <source>
        <dbReference type="ARBA" id="ARBA00023015"/>
    </source>
</evidence>
<keyword evidence="7 11" id="KW-0238">DNA-binding</keyword>
<feature type="compositionally biased region" description="Polar residues" evidence="14">
    <location>
        <begin position="575"/>
        <end position="585"/>
    </location>
</feature>
<accession>A0A0A9GE96</accession>
<dbReference type="Gene3D" id="3.30.40.10">
    <property type="entry name" value="Zinc/RING finger domain, C3HC4 (zinc finger)"/>
    <property type="match status" value="1"/>
</dbReference>
<evidence type="ECO:0000259" key="15">
    <source>
        <dbReference type="PROSITE" id="PS50016"/>
    </source>
</evidence>
<dbReference type="InterPro" id="IPR019787">
    <property type="entry name" value="Znf_PHD-finger"/>
</dbReference>
<feature type="region of interest" description="Disordered" evidence="14">
    <location>
        <begin position="318"/>
        <end position="587"/>
    </location>
</feature>
<feature type="compositionally biased region" description="Basic and acidic residues" evidence="14">
    <location>
        <begin position="490"/>
        <end position="499"/>
    </location>
</feature>
<feature type="compositionally biased region" description="Basic and acidic residues" evidence="14">
    <location>
        <begin position="400"/>
        <end position="411"/>
    </location>
</feature>
<dbReference type="InterPro" id="IPR001965">
    <property type="entry name" value="Znf_PHD"/>
</dbReference>
<keyword evidence="6" id="KW-0805">Transcription regulation</keyword>
<evidence type="ECO:0000313" key="17">
    <source>
        <dbReference type="EMBL" id="JAE21754.1"/>
    </source>
</evidence>
<keyword evidence="3" id="KW-0479">Metal-binding</keyword>
<feature type="compositionally biased region" description="Polar residues" evidence="14">
    <location>
        <begin position="70"/>
        <end position="100"/>
    </location>
</feature>
<dbReference type="InterPro" id="IPR045876">
    <property type="entry name" value="PRHA-like_PHD-finger"/>
</dbReference>
<evidence type="ECO:0000256" key="12">
    <source>
        <dbReference type="PROSITE-ProRule" id="PRU00146"/>
    </source>
</evidence>
<comment type="similarity">
    <text evidence="2">Belongs to the PHD-associated homeobox family.</text>
</comment>
<evidence type="ECO:0000256" key="4">
    <source>
        <dbReference type="ARBA" id="ARBA00022771"/>
    </source>
</evidence>
<dbReference type="CDD" id="cd15504">
    <property type="entry name" value="PHD_PRHA_like"/>
    <property type="match status" value="1"/>
</dbReference>
<dbReference type="GO" id="GO:0003677">
    <property type="term" value="F:DNA binding"/>
    <property type="evidence" value="ECO:0007669"/>
    <property type="project" value="UniProtKB-UniRule"/>
</dbReference>
<keyword evidence="8 11" id="KW-0371">Homeobox</keyword>
<dbReference type="Pfam" id="PF00628">
    <property type="entry name" value="PHD"/>
    <property type="match status" value="1"/>
</dbReference>
<dbReference type="SUPFAM" id="SSF46689">
    <property type="entry name" value="Homeodomain-like"/>
    <property type="match status" value="1"/>
</dbReference>
<protein>
    <submittedName>
        <fullName evidence="17">Hox1a</fullName>
    </submittedName>
</protein>
<feature type="domain" description="Homeobox" evidence="16">
    <location>
        <begin position="580"/>
        <end position="640"/>
    </location>
</feature>
<evidence type="ECO:0000256" key="11">
    <source>
        <dbReference type="PROSITE-ProRule" id="PRU00108"/>
    </source>
</evidence>
<feature type="region of interest" description="Disordered" evidence="14">
    <location>
        <begin position="712"/>
        <end position="787"/>
    </location>
</feature>
<feature type="region of interest" description="Disordered" evidence="14">
    <location>
        <begin position="1"/>
        <end position="23"/>
    </location>
</feature>
<dbReference type="InterPro" id="IPR019786">
    <property type="entry name" value="Zinc_finger_PHD-type_CS"/>
</dbReference>
<dbReference type="Pfam" id="PF00046">
    <property type="entry name" value="Homeodomain"/>
    <property type="match status" value="1"/>
</dbReference>
<evidence type="ECO:0000256" key="13">
    <source>
        <dbReference type="RuleBase" id="RU000682"/>
    </source>
</evidence>
<feature type="compositionally biased region" description="Acidic residues" evidence="14">
    <location>
        <begin position="346"/>
        <end position="356"/>
    </location>
</feature>
<reference evidence="17" key="2">
    <citation type="journal article" date="2015" name="Data Brief">
        <title>Shoot transcriptome of the giant reed, Arundo donax.</title>
        <authorList>
            <person name="Barrero R.A."/>
            <person name="Guerrero F.D."/>
            <person name="Moolhuijzen P."/>
            <person name="Goolsby J.A."/>
            <person name="Tidwell J."/>
            <person name="Bellgard S.E."/>
            <person name="Bellgard M.I."/>
        </authorList>
    </citation>
    <scope>NUCLEOTIDE SEQUENCE</scope>
    <source>
        <tissue evidence="17">Shoot tissue taken approximately 20 cm above the soil surface</tissue>
    </source>
</reference>
<feature type="compositionally biased region" description="Low complexity" evidence="14">
    <location>
        <begin position="745"/>
        <end position="755"/>
    </location>
</feature>
<feature type="region of interest" description="Disordered" evidence="14">
    <location>
        <begin position="70"/>
        <end position="132"/>
    </location>
</feature>
<organism evidence="17">
    <name type="scientific">Arundo donax</name>
    <name type="common">Giant reed</name>
    <name type="synonym">Donax arundinaceus</name>
    <dbReference type="NCBI Taxonomy" id="35708"/>
    <lineage>
        <taxon>Eukaryota</taxon>
        <taxon>Viridiplantae</taxon>
        <taxon>Streptophyta</taxon>
        <taxon>Embryophyta</taxon>
        <taxon>Tracheophyta</taxon>
        <taxon>Spermatophyta</taxon>
        <taxon>Magnoliopsida</taxon>
        <taxon>Liliopsida</taxon>
        <taxon>Poales</taxon>
        <taxon>Poaceae</taxon>
        <taxon>PACMAD clade</taxon>
        <taxon>Arundinoideae</taxon>
        <taxon>Arundineae</taxon>
        <taxon>Arundo</taxon>
    </lineage>
</organism>
<keyword evidence="5" id="KW-0862">Zinc</keyword>
<dbReference type="InterPro" id="IPR013083">
    <property type="entry name" value="Znf_RING/FYVE/PHD"/>
</dbReference>
<evidence type="ECO:0000256" key="2">
    <source>
        <dbReference type="ARBA" id="ARBA00007427"/>
    </source>
</evidence>
<dbReference type="GO" id="GO:0005634">
    <property type="term" value="C:nucleus"/>
    <property type="evidence" value="ECO:0007669"/>
    <property type="project" value="UniProtKB-SubCell"/>
</dbReference>
<evidence type="ECO:0000256" key="3">
    <source>
        <dbReference type="ARBA" id="ARBA00022723"/>
    </source>
</evidence>
<feature type="compositionally biased region" description="Polar residues" evidence="14">
    <location>
        <begin position="459"/>
        <end position="472"/>
    </location>
</feature>
<dbReference type="GO" id="GO:0008270">
    <property type="term" value="F:zinc ion binding"/>
    <property type="evidence" value="ECO:0007669"/>
    <property type="project" value="UniProtKB-KW"/>
</dbReference>
<dbReference type="Gene3D" id="1.10.10.60">
    <property type="entry name" value="Homeodomain-like"/>
    <property type="match status" value="1"/>
</dbReference>
<dbReference type="GO" id="GO:0003682">
    <property type="term" value="F:chromatin binding"/>
    <property type="evidence" value="ECO:0007669"/>
    <property type="project" value="TreeGrafter"/>
</dbReference>
<dbReference type="SUPFAM" id="SSF57903">
    <property type="entry name" value="FYVE/PHD zinc finger"/>
    <property type="match status" value="1"/>
</dbReference>
<dbReference type="PROSITE" id="PS50071">
    <property type="entry name" value="HOMEOBOX_2"/>
    <property type="match status" value="1"/>
</dbReference>
<dbReference type="PROSITE" id="PS50016">
    <property type="entry name" value="ZF_PHD_2"/>
    <property type="match status" value="1"/>
</dbReference>
<feature type="compositionally biased region" description="Basic and acidic residues" evidence="14">
    <location>
        <begin position="767"/>
        <end position="780"/>
    </location>
</feature>
<evidence type="ECO:0000256" key="10">
    <source>
        <dbReference type="ARBA" id="ARBA00023242"/>
    </source>
</evidence>
<feature type="compositionally biased region" description="Acidic residues" evidence="14">
    <location>
        <begin position="322"/>
        <end position="331"/>
    </location>
</feature>
<feature type="DNA-binding region" description="Homeobox" evidence="11">
    <location>
        <begin position="582"/>
        <end position="641"/>
    </location>
</feature>